<proteinExistence type="predicted"/>
<dbReference type="STRING" id="418495.SAMN05216215_1009106"/>
<name>A0A1H3AFR4_9PSEU</name>
<keyword evidence="2" id="KW-1185">Reference proteome</keyword>
<dbReference type="EMBL" id="FNOK01000009">
    <property type="protein sequence ID" value="SDX28291.1"/>
    <property type="molecule type" value="Genomic_DNA"/>
</dbReference>
<evidence type="ECO:0000313" key="1">
    <source>
        <dbReference type="EMBL" id="SDX28291.1"/>
    </source>
</evidence>
<dbReference type="Proteomes" id="UP000199529">
    <property type="component" value="Unassembled WGS sequence"/>
</dbReference>
<organism evidence="1 2">
    <name type="scientific">Saccharopolyspora shandongensis</name>
    <dbReference type="NCBI Taxonomy" id="418495"/>
    <lineage>
        <taxon>Bacteria</taxon>
        <taxon>Bacillati</taxon>
        <taxon>Actinomycetota</taxon>
        <taxon>Actinomycetes</taxon>
        <taxon>Pseudonocardiales</taxon>
        <taxon>Pseudonocardiaceae</taxon>
        <taxon>Saccharopolyspora</taxon>
    </lineage>
</organism>
<accession>A0A1H3AFR4</accession>
<sequence>MPFPSTEPHALFVMVFGLFGSSKRGAAYGSQVRAPGSGARAAAGATGRADIFLGNGIEDGATRGGSKRGGGALHAPIASIRPDNAAATA</sequence>
<evidence type="ECO:0000313" key="2">
    <source>
        <dbReference type="Proteomes" id="UP000199529"/>
    </source>
</evidence>
<reference evidence="2" key="1">
    <citation type="submission" date="2016-10" db="EMBL/GenBank/DDBJ databases">
        <authorList>
            <person name="Varghese N."/>
            <person name="Submissions S."/>
        </authorList>
    </citation>
    <scope>NUCLEOTIDE SEQUENCE [LARGE SCALE GENOMIC DNA]</scope>
    <source>
        <strain evidence="2">CGMCC 4.3530</strain>
    </source>
</reference>
<gene>
    <name evidence="1" type="ORF">SAMN05216215_1009106</name>
</gene>
<dbReference type="RefSeq" id="WP_093265032.1">
    <property type="nucleotide sequence ID" value="NZ_FNOK01000009.1"/>
</dbReference>
<dbReference type="OrthoDB" id="9938026at2"/>
<dbReference type="AlphaFoldDB" id="A0A1H3AFR4"/>
<protein>
    <submittedName>
        <fullName evidence="1">Uncharacterized protein</fullName>
    </submittedName>
</protein>